<sequence length="274" mass="30145">MNKYFAAGNKAVSSRFARRNVENSVSYILPVLNSLPPPFTFLDVGCGPASITIDIAQRYPSSTVMGVDRAEAIEEARENASKAGVSNVRFAVGDALQLAAAADTPGFEAVRGGCDVVHTHQLHMHVPDSLALMRQLRLAAKPRGGYVCCREADLGSATFSPATRAIESLARMSEIRLKDPYVGGKLKQHAVAAGFKEENCSTSVDTWLYDTPEQRRGWVELVISSMPEKPTTEMPKEFQGLDLDQVRQALRDWADTQDAWYKLPCPQIVCRRDD</sequence>
<keyword evidence="2" id="KW-0489">Methyltransferase</keyword>
<dbReference type="PANTHER" id="PTHR45128">
    <property type="entry name" value="METHYLTRANSFERASE TYPE 11"/>
    <property type="match status" value="1"/>
</dbReference>
<dbReference type="InterPro" id="IPR029063">
    <property type="entry name" value="SAM-dependent_MTases_sf"/>
</dbReference>
<dbReference type="InterPro" id="IPR053173">
    <property type="entry name" value="SAM-binding_MTase"/>
</dbReference>
<feature type="domain" description="Methyltransferase" evidence="1">
    <location>
        <begin position="40"/>
        <end position="152"/>
    </location>
</feature>
<name>A0A0M8MYS6_ESCWE</name>
<evidence type="ECO:0000259" key="1">
    <source>
        <dbReference type="Pfam" id="PF13847"/>
    </source>
</evidence>
<dbReference type="SUPFAM" id="SSF53335">
    <property type="entry name" value="S-adenosyl-L-methionine-dependent methyltransferases"/>
    <property type="match status" value="1"/>
</dbReference>
<dbReference type="Pfam" id="PF13847">
    <property type="entry name" value="Methyltransf_31"/>
    <property type="match status" value="1"/>
</dbReference>
<protein>
    <submittedName>
        <fullName evidence="2">Putative methyltransferase</fullName>
    </submittedName>
</protein>
<dbReference type="GO" id="GO:0008168">
    <property type="term" value="F:methyltransferase activity"/>
    <property type="evidence" value="ECO:0007669"/>
    <property type="project" value="UniProtKB-KW"/>
</dbReference>
<reference evidence="2 3" key="1">
    <citation type="submission" date="2015-07" db="EMBL/GenBank/DDBJ databases">
        <title>The genome of the fungus Escovopsis weberi, a specialized disease agent of ant agriculture.</title>
        <authorList>
            <person name="de Man T.J."/>
            <person name="Stajich J.E."/>
            <person name="Kubicek C.P."/>
            <person name="Chenthamara K."/>
            <person name="Atanasova L."/>
            <person name="Druzhinina I.S."/>
            <person name="Birnbaum S."/>
            <person name="Barribeau S.M."/>
            <person name="Teiling C."/>
            <person name="Suen G."/>
            <person name="Currie C."/>
            <person name="Gerardo N.M."/>
        </authorList>
    </citation>
    <scope>NUCLEOTIDE SEQUENCE [LARGE SCALE GENOMIC DNA]</scope>
</reference>
<keyword evidence="3" id="KW-1185">Reference proteome</keyword>
<dbReference type="CDD" id="cd02440">
    <property type="entry name" value="AdoMet_MTases"/>
    <property type="match status" value="1"/>
</dbReference>
<accession>A0A0M8MYS6</accession>
<evidence type="ECO:0000313" key="2">
    <source>
        <dbReference type="EMBL" id="KOS22036.1"/>
    </source>
</evidence>
<gene>
    <name evidence="2" type="ORF">ESCO_001881</name>
</gene>
<dbReference type="EMBL" id="LGSR01000006">
    <property type="protein sequence ID" value="KOS22036.1"/>
    <property type="molecule type" value="Genomic_DNA"/>
</dbReference>
<comment type="caution">
    <text evidence="2">The sequence shown here is derived from an EMBL/GenBank/DDBJ whole genome shotgun (WGS) entry which is preliminary data.</text>
</comment>
<dbReference type="AlphaFoldDB" id="A0A0M8MYS6"/>
<keyword evidence="2" id="KW-0808">Transferase</keyword>
<dbReference type="GO" id="GO:0032259">
    <property type="term" value="P:methylation"/>
    <property type="evidence" value="ECO:0007669"/>
    <property type="project" value="UniProtKB-KW"/>
</dbReference>
<dbReference type="InterPro" id="IPR025714">
    <property type="entry name" value="Methyltranfer_dom"/>
</dbReference>
<organism evidence="2 3">
    <name type="scientific">Escovopsis weberi</name>
    <dbReference type="NCBI Taxonomy" id="150374"/>
    <lineage>
        <taxon>Eukaryota</taxon>
        <taxon>Fungi</taxon>
        <taxon>Dikarya</taxon>
        <taxon>Ascomycota</taxon>
        <taxon>Pezizomycotina</taxon>
        <taxon>Sordariomycetes</taxon>
        <taxon>Hypocreomycetidae</taxon>
        <taxon>Hypocreales</taxon>
        <taxon>Hypocreaceae</taxon>
        <taxon>Escovopsis</taxon>
    </lineage>
</organism>
<dbReference type="Gene3D" id="3.40.50.150">
    <property type="entry name" value="Vaccinia Virus protein VP39"/>
    <property type="match status" value="1"/>
</dbReference>
<dbReference type="Proteomes" id="UP000053831">
    <property type="component" value="Unassembled WGS sequence"/>
</dbReference>
<evidence type="ECO:0000313" key="3">
    <source>
        <dbReference type="Proteomes" id="UP000053831"/>
    </source>
</evidence>
<dbReference type="STRING" id="150374.A0A0M8MYS6"/>
<proteinExistence type="predicted"/>
<dbReference type="OrthoDB" id="10017101at2759"/>
<dbReference type="PANTHER" id="PTHR45128:SF1">
    <property type="entry name" value="S-ADENOSYLMETHIONINE-DEPENDENT METHYLTRANSFERASE RV2258C"/>
    <property type="match status" value="1"/>
</dbReference>